<evidence type="ECO:0000256" key="5">
    <source>
        <dbReference type="SAM" id="Phobius"/>
    </source>
</evidence>
<dbReference type="NCBIfam" id="TIGR00815">
    <property type="entry name" value="sulP"/>
    <property type="match status" value="1"/>
</dbReference>
<keyword evidence="3 5" id="KW-1133">Transmembrane helix</keyword>
<evidence type="ECO:0000256" key="1">
    <source>
        <dbReference type="ARBA" id="ARBA00004141"/>
    </source>
</evidence>
<feature type="transmembrane region" description="Helical" evidence="5">
    <location>
        <begin position="99"/>
        <end position="126"/>
    </location>
</feature>
<keyword evidence="8" id="KW-1185">Reference proteome</keyword>
<keyword evidence="2 5" id="KW-0812">Transmembrane</keyword>
<feature type="transmembrane region" description="Helical" evidence="5">
    <location>
        <begin position="244"/>
        <end position="267"/>
    </location>
</feature>
<dbReference type="GO" id="GO:0055085">
    <property type="term" value="P:transmembrane transport"/>
    <property type="evidence" value="ECO:0007669"/>
    <property type="project" value="InterPro"/>
</dbReference>
<protein>
    <submittedName>
        <fullName evidence="7">STAS domain-containing protein</fullName>
    </submittedName>
</protein>
<dbReference type="Gene3D" id="3.30.750.24">
    <property type="entry name" value="STAS domain"/>
    <property type="match status" value="1"/>
</dbReference>
<dbReference type="Pfam" id="PF01740">
    <property type="entry name" value="STAS"/>
    <property type="match status" value="1"/>
</dbReference>
<gene>
    <name evidence="7" type="ORF">DT065_14280</name>
</gene>
<dbReference type="InterPro" id="IPR002645">
    <property type="entry name" value="STAS_dom"/>
</dbReference>
<comment type="subcellular location">
    <subcellularLocation>
        <location evidence="1">Membrane</location>
        <topology evidence="1">Multi-pass membrane protein</topology>
    </subcellularLocation>
</comment>
<feature type="transmembrane region" description="Helical" evidence="5">
    <location>
        <begin position="24"/>
        <end position="44"/>
    </location>
</feature>
<feature type="transmembrane region" description="Helical" evidence="5">
    <location>
        <begin position="73"/>
        <end position="93"/>
    </location>
</feature>
<dbReference type="InterPro" id="IPR011547">
    <property type="entry name" value="SLC26A/SulP_dom"/>
</dbReference>
<proteinExistence type="predicted"/>
<evidence type="ECO:0000256" key="4">
    <source>
        <dbReference type="ARBA" id="ARBA00023136"/>
    </source>
</evidence>
<reference evidence="7 8" key="1">
    <citation type="journal article" date="2018" name="J. Microbiol.">
        <title>Salicibibacter kimchii gen. nov., sp. nov., a moderately halophilic and alkalitolerant bacterium in the family Bacillaceae, isolated from kimchi.</title>
        <authorList>
            <person name="Jang J.Y."/>
            <person name="Oh Y.J."/>
            <person name="Lim S.K."/>
            <person name="Park H.K."/>
            <person name="Lee C."/>
            <person name="Kim J.Y."/>
            <person name="Lee M.A."/>
            <person name="Choi H.J."/>
        </authorList>
    </citation>
    <scope>NUCLEOTIDE SEQUENCE [LARGE SCALE GENOMIC DNA]</scope>
    <source>
        <strain evidence="7 8">NKC1-1</strain>
    </source>
</reference>
<evidence type="ECO:0000259" key="6">
    <source>
        <dbReference type="PROSITE" id="PS50801"/>
    </source>
</evidence>
<dbReference type="GO" id="GO:0016020">
    <property type="term" value="C:membrane"/>
    <property type="evidence" value="ECO:0007669"/>
    <property type="project" value="UniProtKB-SubCell"/>
</dbReference>
<evidence type="ECO:0000256" key="2">
    <source>
        <dbReference type="ARBA" id="ARBA00022692"/>
    </source>
</evidence>
<feature type="transmembrane region" description="Helical" evidence="5">
    <location>
        <begin position="133"/>
        <end position="156"/>
    </location>
</feature>
<feature type="transmembrane region" description="Helical" evidence="5">
    <location>
        <begin position="205"/>
        <end position="224"/>
    </location>
</feature>
<accession>A0A345C1G9</accession>
<evidence type="ECO:0000256" key="3">
    <source>
        <dbReference type="ARBA" id="ARBA00022989"/>
    </source>
</evidence>
<feature type="transmembrane region" description="Helical" evidence="5">
    <location>
        <begin position="355"/>
        <end position="373"/>
    </location>
</feature>
<feature type="transmembrane region" description="Helical" evidence="5">
    <location>
        <begin position="328"/>
        <end position="349"/>
    </location>
</feature>
<dbReference type="Pfam" id="PF00916">
    <property type="entry name" value="Sulfate_transp"/>
    <property type="match status" value="1"/>
</dbReference>
<dbReference type="RefSeq" id="WP_114374520.1">
    <property type="nucleotide sequence ID" value="NZ_CP031092.1"/>
</dbReference>
<sequence>MQRNLMSWLNLPKNYDIGFFKSDVLAGLTVFIMLVPQGMAYALLAGLPPVMGLYAATLPLIVYALFGSSRHLAVGPVAMASILVFSGVSLYAEPQSSDYIALVLLLTLMVGVMQLILGAINAGALIKFVSPNVISGFTSAVAITIGLSQLGNFFGIDLPSGNQIIPILSSLFENIANIHFPTLMIGMISLAILIGLPKMKATKRLPLPLLVVTLSILFVAYFRLDDAGVSIVGEVPTGFPSFSIPNIDLSAMQTLIPTALTIALIAMMESLSITKTLAKKDSPPLNVNKELRAIGLSNIVGSLFSAYTVTGSFSRSAVNHRTGSVSQVSAVVTAIGILLTLLFLTPLFYYLPHAVLAAIILSAVAGLINIRPLKYAFRVKREDGWVWIVTFIATLVIGFQWGLLIGVVVSLCLLINRLTHPHVVELGWEIKSRRYRNLQRFPNAVRLPHMILLRIDARIQFSNAEYIEKILENKIEEAKEKQKQPFDVVIDMAGVNDIDTMGIETLERLMRKYNEQDDINIWFVHLKGPVRDLLQRAEWRIMFPKAIRYASLEQFIKKRQPTIDYMI</sequence>
<evidence type="ECO:0000313" key="8">
    <source>
        <dbReference type="Proteomes" id="UP000252100"/>
    </source>
</evidence>
<dbReference type="PANTHER" id="PTHR11814">
    <property type="entry name" value="SULFATE TRANSPORTER"/>
    <property type="match status" value="1"/>
</dbReference>
<dbReference type="AlphaFoldDB" id="A0A345C1G9"/>
<feature type="transmembrane region" description="Helical" evidence="5">
    <location>
        <begin position="50"/>
        <end position="66"/>
    </location>
</feature>
<feature type="transmembrane region" description="Helical" evidence="5">
    <location>
        <begin position="385"/>
        <end position="411"/>
    </location>
</feature>
<keyword evidence="4 5" id="KW-0472">Membrane</keyword>
<feature type="transmembrane region" description="Helical" evidence="5">
    <location>
        <begin position="176"/>
        <end position="196"/>
    </location>
</feature>
<dbReference type="PROSITE" id="PS50801">
    <property type="entry name" value="STAS"/>
    <property type="match status" value="1"/>
</dbReference>
<dbReference type="Proteomes" id="UP000252100">
    <property type="component" value="Chromosome"/>
</dbReference>
<evidence type="ECO:0000313" key="7">
    <source>
        <dbReference type="EMBL" id="AXF57050.1"/>
    </source>
</evidence>
<dbReference type="InterPro" id="IPR036513">
    <property type="entry name" value="STAS_dom_sf"/>
</dbReference>
<dbReference type="CDD" id="cd07042">
    <property type="entry name" value="STAS_SulP_like_sulfate_transporter"/>
    <property type="match status" value="1"/>
</dbReference>
<dbReference type="EMBL" id="CP031092">
    <property type="protein sequence ID" value="AXF57050.1"/>
    <property type="molecule type" value="Genomic_DNA"/>
</dbReference>
<name>A0A345C1G9_9BACI</name>
<dbReference type="InterPro" id="IPR001902">
    <property type="entry name" value="SLC26A/SulP_fam"/>
</dbReference>
<dbReference type="OrthoDB" id="9771198at2"/>
<dbReference type="SUPFAM" id="SSF52091">
    <property type="entry name" value="SpoIIaa-like"/>
    <property type="match status" value="1"/>
</dbReference>
<organism evidence="7 8">
    <name type="scientific">Salicibibacter kimchii</name>
    <dbReference type="NCBI Taxonomy" id="2099786"/>
    <lineage>
        <taxon>Bacteria</taxon>
        <taxon>Bacillati</taxon>
        <taxon>Bacillota</taxon>
        <taxon>Bacilli</taxon>
        <taxon>Bacillales</taxon>
        <taxon>Bacillaceae</taxon>
        <taxon>Salicibibacter</taxon>
    </lineage>
</organism>
<feature type="domain" description="STAS" evidence="6">
    <location>
        <begin position="440"/>
        <end position="559"/>
    </location>
</feature>
<dbReference type="KEGG" id="rue:DT065_14280"/>